<feature type="transmembrane region" description="Helical" evidence="12">
    <location>
        <begin position="99"/>
        <end position="124"/>
    </location>
</feature>
<feature type="transmembrane region" description="Helical" evidence="12">
    <location>
        <begin position="197"/>
        <end position="218"/>
    </location>
</feature>
<dbReference type="Proteomes" id="UP001597261">
    <property type="component" value="Unassembled WGS sequence"/>
</dbReference>
<feature type="transmembrane region" description="Helical" evidence="12">
    <location>
        <begin position="32"/>
        <end position="50"/>
    </location>
</feature>
<keyword evidence="4" id="KW-1003">Cell membrane</keyword>
<evidence type="ECO:0000256" key="4">
    <source>
        <dbReference type="ARBA" id="ARBA00022475"/>
    </source>
</evidence>
<protein>
    <submittedName>
        <fullName evidence="13">Na+/H+ antiporter NhaA</fullName>
    </submittedName>
</protein>
<evidence type="ECO:0000256" key="9">
    <source>
        <dbReference type="ARBA" id="ARBA00023136"/>
    </source>
</evidence>
<evidence type="ECO:0000256" key="7">
    <source>
        <dbReference type="ARBA" id="ARBA00023053"/>
    </source>
</evidence>
<proteinExistence type="predicted"/>
<keyword evidence="9 12" id="KW-0472">Membrane</keyword>
<comment type="subcellular location">
    <subcellularLocation>
        <location evidence="1">Cell inner membrane</location>
        <topology evidence="1">Multi-pass membrane protein</topology>
    </subcellularLocation>
</comment>
<organism evidence="13 14">
    <name type="scientific">Streptomyces caeni</name>
    <dbReference type="NCBI Taxonomy" id="2307231"/>
    <lineage>
        <taxon>Bacteria</taxon>
        <taxon>Bacillati</taxon>
        <taxon>Actinomycetota</taxon>
        <taxon>Actinomycetes</taxon>
        <taxon>Kitasatosporales</taxon>
        <taxon>Streptomycetaceae</taxon>
        <taxon>Streptomyces</taxon>
    </lineage>
</organism>
<accession>A0ABW4IY28</accession>
<gene>
    <name evidence="13" type="ORF">ACFSL4_26845</name>
</gene>
<keyword evidence="6 12" id="KW-1133">Transmembrane helix</keyword>
<feature type="transmembrane region" description="Helical" evidence="12">
    <location>
        <begin position="62"/>
        <end position="78"/>
    </location>
</feature>
<evidence type="ECO:0000256" key="12">
    <source>
        <dbReference type="SAM" id="Phobius"/>
    </source>
</evidence>
<keyword evidence="14" id="KW-1185">Reference proteome</keyword>
<feature type="compositionally biased region" description="Polar residues" evidence="11">
    <location>
        <begin position="244"/>
        <end position="257"/>
    </location>
</feature>
<keyword evidence="7" id="KW-0915">Sodium</keyword>
<dbReference type="InterPro" id="IPR023171">
    <property type="entry name" value="Na/H_antiporter_dom_sf"/>
</dbReference>
<keyword evidence="5 12" id="KW-0812">Transmembrane</keyword>
<sequence>MHRSVRAGRTVLGRLPLPERTFVADALRTETVGGVVLLAAAAVALIWANSPWRNAYESLRDFHFGIGVAMGLLLRVAKDGESGRRPAEQIAHVVRPASAGVAVPLFALFAAGVGVTGDALGAVAGDPEPLGVALGLVAGKVLGVFGGSYLAVRYTRARLGRDLAWADVLAVAMLAGVGFTVSLLMSDLAYHSAADRGDIKVAVLLGSLASALLAGLLLKLRNAKYRRLSEEDDPGENAGPVAGGSQQTDSPGGTSALRTPRAGRFGHSGSLPDSPHLDR</sequence>
<feature type="transmembrane region" description="Helical" evidence="12">
    <location>
        <begin position="164"/>
        <end position="185"/>
    </location>
</feature>
<dbReference type="PANTHER" id="PTHR30341:SF0">
    <property type="entry name" value="NA(+)_H(+) ANTIPORTER NHAA"/>
    <property type="match status" value="1"/>
</dbReference>
<dbReference type="RefSeq" id="WP_381088059.1">
    <property type="nucleotide sequence ID" value="NZ_JBHUDX010000083.1"/>
</dbReference>
<feature type="region of interest" description="Disordered" evidence="11">
    <location>
        <begin position="228"/>
        <end position="279"/>
    </location>
</feature>
<evidence type="ECO:0000256" key="11">
    <source>
        <dbReference type="SAM" id="MobiDB-lite"/>
    </source>
</evidence>
<dbReference type="Gene3D" id="1.20.1530.10">
    <property type="entry name" value="Na+/H+ antiporter like domain"/>
    <property type="match status" value="2"/>
</dbReference>
<keyword evidence="2" id="KW-0813">Transport</keyword>
<evidence type="ECO:0000256" key="8">
    <source>
        <dbReference type="ARBA" id="ARBA00023065"/>
    </source>
</evidence>
<evidence type="ECO:0000256" key="10">
    <source>
        <dbReference type="ARBA" id="ARBA00023201"/>
    </source>
</evidence>
<evidence type="ECO:0000256" key="5">
    <source>
        <dbReference type="ARBA" id="ARBA00022692"/>
    </source>
</evidence>
<dbReference type="InterPro" id="IPR004670">
    <property type="entry name" value="NhaA"/>
</dbReference>
<dbReference type="EMBL" id="JBHUDX010000083">
    <property type="protein sequence ID" value="MFD1661717.1"/>
    <property type="molecule type" value="Genomic_DNA"/>
</dbReference>
<evidence type="ECO:0000256" key="6">
    <source>
        <dbReference type="ARBA" id="ARBA00022989"/>
    </source>
</evidence>
<name>A0ABW4IY28_9ACTN</name>
<evidence type="ECO:0000256" key="2">
    <source>
        <dbReference type="ARBA" id="ARBA00022448"/>
    </source>
</evidence>
<keyword evidence="8" id="KW-0406">Ion transport</keyword>
<evidence type="ECO:0000256" key="1">
    <source>
        <dbReference type="ARBA" id="ARBA00004429"/>
    </source>
</evidence>
<evidence type="ECO:0000256" key="3">
    <source>
        <dbReference type="ARBA" id="ARBA00022449"/>
    </source>
</evidence>
<reference evidence="14" key="1">
    <citation type="journal article" date="2019" name="Int. J. Syst. Evol. Microbiol.">
        <title>The Global Catalogue of Microorganisms (GCM) 10K type strain sequencing project: providing services to taxonomists for standard genome sequencing and annotation.</title>
        <authorList>
            <consortium name="The Broad Institute Genomics Platform"/>
            <consortium name="The Broad Institute Genome Sequencing Center for Infectious Disease"/>
            <person name="Wu L."/>
            <person name="Ma J."/>
        </authorList>
    </citation>
    <scope>NUCLEOTIDE SEQUENCE [LARGE SCALE GENOMIC DNA]</scope>
    <source>
        <strain evidence="14">CGMCC 1.12470</strain>
    </source>
</reference>
<dbReference type="PANTHER" id="PTHR30341">
    <property type="entry name" value="SODIUM ION/PROTON ANTIPORTER NHAA-RELATED"/>
    <property type="match status" value="1"/>
</dbReference>
<feature type="transmembrane region" description="Helical" evidence="12">
    <location>
        <begin position="130"/>
        <end position="152"/>
    </location>
</feature>
<comment type="caution">
    <text evidence="13">The sequence shown here is derived from an EMBL/GenBank/DDBJ whole genome shotgun (WGS) entry which is preliminary data.</text>
</comment>
<dbReference type="Pfam" id="PF06965">
    <property type="entry name" value="Na_H_antiport_1"/>
    <property type="match status" value="1"/>
</dbReference>
<evidence type="ECO:0000313" key="13">
    <source>
        <dbReference type="EMBL" id="MFD1661717.1"/>
    </source>
</evidence>
<keyword evidence="10" id="KW-0739">Sodium transport</keyword>
<evidence type="ECO:0000313" key="14">
    <source>
        <dbReference type="Proteomes" id="UP001597261"/>
    </source>
</evidence>
<keyword evidence="3" id="KW-0050">Antiport</keyword>